<sequence>MGKVAFGREGAECTRWSYSLEYHQSSIAPLAFIFLKPAGVTIYLPFPLVAPNIAYETTRMFCGWRLRGDSCATFIILTIFAFMIGGFVGASIQYATSQNIYDPTIRDYIRRQWEAERRGWERERLRKREEAVERRRQWEAEEERERQREEEEAAERRRERESEEEREWQRELEEAAERRRQWEAEEEARQRAQTHWLALESSQHCERYGTRKYWAKMGPLAGGYDPMKACWTSEIEIHGRKMKLTYCEDKGADHGVYGHWIVDFDEGGCHPWWEGFTDKGCTASGSGLRRFDAHLMNLDYADGWNVMCSSTPADFNGLHFNGAMSCVNVHCASPTYYASSNLITFRRIGGSGTQTNEGHCQILGYRRSLINQRSLSAPSPPFRSSAVFNLLHHYANLQPPVTITFEQLIKFTAYASRLKDDLLLVQPSSYSLSRGPPILSPAIQLFLSEACLIPLDAVPQIWVALANISWTTKLELASTDGNFEAAYRTFGHTRGISPPSHYCLNRSCRRNQQMMMKKCEVRKAVLFTAGHGAIPVHSLHLYCEYCKVNYHHNFRVVEGQRFYYDTLPDIIQVGEHQFAERKLINLWISMMLMAWTSATNCARIFNASMTEDVFPDWQFSLSVTSDQVYDGFTILSLLEDCISQQKTLVVPHGGASRDRFTEAICIRNNRLRLCSQPELYHYCKKCTRIFESFSTDPHRKTSVIVIDGVTVSHPCCGVPNCKTPLANNHHRFCPGHSHMNSICSIVGCSNPAVPGRKSCGHVDHQRIEDVHNERGQSRFQLKERYERSQLAHPNDAVGEQVTSISEIIDDDEEEEFEPGREGPVPVTPNSTASKPRIRAQFGRRRTHNEQLFVAPCGIIVARETFYHAEALYSVIFLFGSRYSLGNDKTNLPAAGYHARTHILRQQLFY</sequence>
<dbReference type="InterPro" id="IPR040898">
    <property type="entry name" value="CxC6"/>
</dbReference>
<name>B0DUM3_LACBS</name>
<dbReference type="InterPro" id="IPR041539">
    <property type="entry name" value="CxC5"/>
</dbReference>
<dbReference type="AlphaFoldDB" id="B0DUM3"/>
<feature type="transmembrane region" description="Helical" evidence="2">
    <location>
        <begin position="71"/>
        <end position="95"/>
    </location>
</feature>
<dbReference type="Proteomes" id="UP000001194">
    <property type="component" value="Unassembled WGS sequence"/>
</dbReference>
<accession>B0DUM3</accession>
<feature type="transmembrane region" description="Helical" evidence="2">
    <location>
        <begin position="27"/>
        <end position="50"/>
    </location>
</feature>
<feature type="region of interest" description="Disordered" evidence="1">
    <location>
        <begin position="136"/>
        <end position="168"/>
    </location>
</feature>
<feature type="domain" description="CxC5 like cysteine cluster associated with KDZ" evidence="3">
    <location>
        <begin position="495"/>
        <end position="608"/>
    </location>
</feature>
<dbReference type="InParanoid" id="B0DUM3"/>
<dbReference type="EMBL" id="DS547137">
    <property type="protein sequence ID" value="EDR01564.1"/>
    <property type="molecule type" value="Genomic_DNA"/>
</dbReference>
<keyword evidence="6" id="KW-1185">Reference proteome</keyword>
<feature type="domain" description="CxC6 like cysteine cluster associated with KDZ" evidence="4">
    <location>
        <begin position="705"/>
        <end position="769"/>
    </location>
</feature>
<dbReference type="RefSeq" id="XP_001887640.1">
    <property type="nucleotide sequence ID" value="XM_001887605.1"/>
</dbReference>
<organism evidence="6">
    <name type="scientific">Laccaria bicolor (strain S238N-H82 / ATCC MYA-4686)</name>
    <name type="common">Bicoloured deceiver</name>
    <name type="synonym">Laccaria laccata var. bicolor</name>
    <dbReference type="NCBI Taxonomy" id="486041"/>
    <lineage>
        <taxon>Eukaryota</taxon>
        <taxon>Fungi</taxon>
        <taxon>Dikarya</taxon>
        <taxon>Basidiomycota</taxon>
        <taxon>Agaricomycotina</taxon>
        <taxon>Agaricomycetes</taxon>
        <taxon>Agaricomycetidae</taxon>
        <taxon>Agaricales</taxon>
        <taxon>Agaricineae</taxon>
        <taxon>Hydnangiaceae</taxon>
        <taxon>Laccaria</taxon>
    </lineage>
</organism>
<gene>
    <name evidence="5" type="ORF">LACBIDRAFT_333034</name>
</gene>
<keyword evidence="2" id="KW-0812">Transmembrane</keyword>
<evidence type="ECO:0000256" key="2">
    <source>
        <dbReference type="SAM" id="Phobius"/>
    </source>
</evidence>
<dbReference type="KEGG" id="lbc:LACBIDRAFT_333034"/>
<reference evidence="5 6" key="1">
    <citation type="journal article" date="2008" name="Nature">
        <title>The genome of Laccaria bicolor provides insights into mycorrhizal symbiosis.</title>
        <authorList>
            <person name="Martin F."/>
            <person name="Aerts A."/>
            <person name="Ahren D."/>
            <person name="Brun A."/>
            <person name="Danchin E.G.J."/>
            <person name="Duchaussoy F."/>
            <person name="Gibon J."/>
            <person name="Kohler A."/>
            <person name="Lindquist E."/>
            <person name="Pereda V."/>
            <person name="Salamov A."/>
            <person name="Shapiro H.J."/>
            <person name="Wuyts J."/>
            <person name="Blaudez D."/>
            <person name="Buee M."/>
            <person name="Brokstein P."/>
            <person name="Canbaeck B."/>
            <person name="Cohen D."/>
            <person name="Courty P.E."/>
            <person name="Coutinho P.M."/>
            <person name="Delaruelle C."/>
            <person name="Detter J.C."/>
            <person name="Deveau A."/>
            <person name="DiFazio S."/>
            <person name="Duplessis S."/>
            <person name="Fraissinet-Tachet L."/>
            <person name="Lucic E."/>
            <person name="Frey-Klett P."/>
            <person name="Fourrey C."/>
            <person name="Feussner I."/>
            <person name="Gay G."/>
            <person name="Grimwood J."/>
            <person name="Hoegger P.J."/>
            <person name="Jain P."/>
            <person name="Kilaru S."/>
            <person name="Labbe J."/>
            <person name="Lin Y.C."/>
            <person name="Legue V."/>
            <person name="Le Tacon F."/>
            <person name="Marmeisse R."/>
            <person name="Melayah D."/>
            <person name="Montanini B."/>
            <person name="Muratet M."/>
            <person name="Nehls U."/>
            <person name="Niculita-Hirzel H."/>
            <person name="Oudot-Le Secq M.P."/>
            <person name="Peter M."/>
            <person name="Quesneville H."/>
            <person name="Rajashekar B."/>
            <person name="Reich M."/>
            <person name="Rouhier N."/>
            <person name="Schmutz J."/>
            <person name="Yin T."/>
            <person name="Chalot M."/>
            <person name="Henrissat B."/>
            <person name="Kuees U."/>
            <person name="Lucas S."/>
            <person name="Van de Peer Y."/>
            <person name="Podila G.K."/>
            <person name="Polle A."/>
            <person name="Pukkila P.J."/>
            <person name="Richardson P.M."/>
            <person name="Rouze P."/>
            <person name="Sanders I.R."/>
            <person name="Stajich J.E."/>
            <person name="Tunlid A."/>
            <person name="Tuskan G."/>
            <person name="Grigoriev I.V."/>
        </authorList>
    </citation>
    <scope>NUCLEOTIDE SEQUENCE [LARGE SCALE GENOMIC DNA]</scope>
    <source>
        <strain evidence="6">S238N-H82 / ATCC MYA-4686</strain>
    </source>
</reference>
<evidence type="ECO:0000313" key="5">
    <source>
        <dbReference type="EMBL" id="EDR01564.1"/>
    </source>
</evidence>
<keyword evidence="2" id="KW-0472">Membrane</keyword>
<dbReference type="GeneID" id="6083397"/>
<proteinExistence type="predicted"/>
<protein>
    <submittedName>
        <fullName evidence="5">Predicted protein</fullName>
    </submittedName>
</protein>
<dbReference type="Pfam" id="PF18718">
    <property type="entry name" value="CxC5"/>
    <property type="match status" value="1"/>
</dbReference>
<keyword evidence="2" id="KW-1133">Transmembrane helix</keyword>
<dbReference type="OrthoDB" id="2501483at2759"/>
<evidence type="ECO:0000259" key="4">
    <source>
        <dbReference type="Pfam" id="PF18721"/>
    </source>
</evidence>
<dbReference type="Pfam" id="PF18721">
    <property type="entry name" value="CxC6"/>
    <property type="match status" value="1"/>
</dbReference>
<evidence type="ECO:0000256" key="1">
    <source>
        <dbReference type="SAM" id="MobiDB-lite"/>
    </source>
</evidence>
<feature type="region of interest" description="Disordered" evidence="1">
    <location>
        <begin position="814"/>
        <end position="834"/>
    </location>
</feature>
<evidence type="ECO:0000313" key="6">
    <source>
        <dbReference type="Proteomes" id="UP000001194"/>
    </source>
</evidence>
<dbReference type="HOGENOM" id="CLU_319592_0_0_1"/>
<evidence type="ECO:0000259" key="3">
    <source>
        <dbReference type="Pfam" id="PF18718"/>
    </source>
</evidence>